<comment type="cofactor">
    <cofactor evidence="1 5">
        <name>Zn(2+)</name>
        <dbReference type="ChEBI" id="CHEBI:29105"/>
    </cofactor>
</comment>
<keyword evidence="2 5" id="KW-0479">Metal-binding</keyword>
<dbReference type="EMBL" id="CP062789">
    <property type="protein sequence ID" value="QOK23004.1"/>
    <property type="molecule type" value="Genomic_DNA"/>
</dbReference>
<dbReference type="EMBL" id="CP013290">
    <property type="protein sequence ID" value="APH00230.1"/>
    <property type="molecule type" value="Genomic_DNA"/>
</dbReference>
<dbReference type="Proteomes" id="UP000593998">
    <property type="component" value="Chromosome"/>
</dbReference>
<dbReference type="InterPro" id="IPR050129">
    <property type="entry name" value="Zn_alcohol_dh"/>
</dbReference>
<organism evidence="7 9">
    <name type="scientific">Janibacter indicus</name>
    <dbReference type="NCBI Taxonomy" id="857417"/>
    <lineage>
        <taxon>Bacteria</taxon>
        <taxon>Bacillati</taxon>
        <taxon>Actinomycetota</taxon>
        <taxon>Actinomycetes</taxon>
        <taxon>Micrococcales</taxon>
        <taxon>Intrasporangiaceae</taxon>
        <taxon>Janibacter</taxon>
    </lineage>
</organism>
<evidence type="ECO:0000256" key="1">
    <source>
        <dbReference type="ARBA" id="ARBA00001947"/>
    </source>
</evidence>
<proteinExistence type="inferred from homology"/>
<evidence type="ECO:0000259" key="6">
    <source>
        <dbReference type="SMART" id="SM00829"/>
    </source>
</evidence>
<keyword evidence="4" id="KW-0560">Oxidoreductase</keyword>
<dbReference type="PROSITE" id="PS00059">
    <property type="entry name" value="ADH_ZINC"/>
    <property type="match status" value="1"/>
</dbReference>
<keyword evidence="9" id="KW-1185">Reference proteome</keyword>
<keyword evidence="3 5" id="KW-0862">Zinc</keyword>
<dbReference type="RefSeq" id="WP_072623409.1">
    <property type="nucleotide sequence ID" value="NZ_CP013290.1"/>
</dbReference>
<dbReference type="Pfam" id="PF08240">
    <property type="entry name" value="ADH_N"/>
    <property type="match status" value="1"/>
</dbReference>
<dbReference type="Pfam" id="PF00107">
    <property type="entry name" value="ADH_zinc_N"/>
    <property type="match status" value="1"/>
</dbReference>
<dbReference type="InterPro" id="IPR011032">
    <property type="entry name" value="GroES-like_sf"/>
</dbReference>
<accession>A0A1L3MD39</accession>
<dbReference type="Gene3D" id="3.90.180.10">
    <property type="entry name" value="Medium-chain alcohol dehydrogenases, catalytic domain"/>
    <property type="match status" value="1"/>
</dbReference>
<gene>
    <name evidence="7" type="ORF">ASJ30_00700</name>
    <name evidence="8" type="ORF">IGS73_00690</name>
</gene>
<evidence type="ECO:0000256" key="5">
    <source>
        <dbReference type="RuleBase" id="RU361277"/>
    </source>
</evidence>
<reference evidence="7 9" key="1">
    <citation type="submission" date="2015-11" db="EMBL/GenBank/DDBJ databases">
        <authorList>
            <person name="Zhang Y."/>
            <person name="Guo Z."/>
        </authorList>
    </citation>
    <scope>NUCLEOTIDE SEQUENCE [LARGE SCALE GENOMIC DNA]</scope>
    <source>
        <strain evidence="7 9">YFY001</strain>
    </source>
</reference>
<evidence type="ECO:0000313" key="9">
    <source>
        <dbReference type="Proteomes" id="UP000182938"/>
    </source>
</evidence>
<dbReference type="InterPro" id="IPR002328">
    <property type="entry name" value="ADH_Zn_CS"/>
</dbReference>
<dbReference type="InterPro" id="IPR013149">
    <property type="entry name" value="ADH-like_C"/>
</dbReference>
<feature type="domain" description="Enoyl reductase (ER)" evidence="6">
    <location>
        <begin position="4"/>
        <end position="361"/>
    </location>
</feature>
<name>A0A1L3MD39_9MICO</name>
<sequence>MRAVVIEDVRAQPEVREVSAPFAPDGGVVVDVRATGLCRSDWHAWAGHDDAITWPHVPGHELAGVVSAVGAGVQRWRVGDRVTVPFVCGCGRCSWCADGDAQVCPDQEQPGFTHWGSFAEQVVLHAADTNLVALPDGVDFATAASLGCRFATAYRALVARARLTKGEWVTVVGAGGVGLSVVMIARALGARVVAVDRNPAALAVAAELGAEHTVLADGDDVAAGVRGGDAREAGADGTDVASTVMELTGGGAHVAVDAVGSEQTCATALLSLRRRGRHVQVGLLPPVDGHPRVPMARVIGWEIDVLGSHGMAAVDYPGMLALIESGALAPQRLVERVVGLEEAAALLPGFDTASVAGMTIIDPSR</sequence>
<dbReference type="GO" id="GO:0016491">
    <property type="term" value="F:oxidoreductase activity"/>
    <property type="evidence" value="ECO:0007669"/>
    <property type="project" value="UniProtKB-KW"/>
</dbReference>
<evidence type="ECO:0000256" key="2">
    <source>
        <dbReference type="ARBA" id="ARBA00022723"/>
    </source>
</evidence>
<evidence type="ECO:0000313" key="10">
    <source>
        <dbReference type="Proteomes" id="UP000593998"/>
    </source>
</evidence>
<dbReference type="KEGG" id="jte:ASJ30_00700"/>
<dbReference type="PANTHER" id="PTHR43401">
    <property type="entry name" value="L-THREONINE 3-DEHYDROGENASE"/>
    <property type="match status" value="1"/>
</dbReference>
<dbReference type="GO" id="GO:0008270">
    <property type="term" value="F:zinc ion binding"/>
    <property type="evidence" value="ECO:0007669"/>
    <property type="project" value="InterPro"/>
</dbReference>
<evidence type="ECO:0000256" key="3">
    <source>
        <dbReference type="ARBA" id="ARBA00022833"/>
    </source>
</evidence>
<evidence type="ECO:0000313" key="7">
    <source>
        <dbReference type="EMBL" id="APH00230.1"/>
    </source>
</evidence>
<dbReference type="InterPro" id="IPR020843">
    <property type="entry name" value="ER"/>
</dbReference>
<dbReference type="SMART" id="SM00829">
    <property type="entry name" value="PKS_ER"/>
    <property type="match status" value="1"/>
</dbReference>
<evidence type="ECO:0000256" key="4">
    <source>
        <dbReference type="ARBA" id="ARBA00023002"/>
    </source>
</evidence>
<reference evidence="8 10" key="2">
    <citation type="submission" date="2020-10" db="EMBL/GenBank/DDBJ databases">
        <title>Janibacter indicus TT2 genome sequence.</title>
        <authorList>
            <person name="Lee K."/>
            <person name="Ganzorig M."/>
        </authorList>
    </citation>
    <scope>NUCLEOTIDE SEQUENCE [LARGE SCALE GENOMIC DNA]</scope>
    <source>
        <strain evidence="8 10">TT2</strain>
    </source>
</reference>
<dbReference type="PANTHER" id="PTHR43401:SF5">
    <property type="entry name" value="ALCOHOL DEHYDROGENASE-RELATED"/>
    <property type="match status" value="1"/>
</dbReference>
<dbReference type="InterPro" id="IPR013154">
    <property type="entry name" value="ADH-like_N"/>
</dbReference>
<dbReference type="AlphaFoldDB" id="A0A1L3MD39"/>
<dbReference type="SUPFAM" id="SSF51735">
    <property type="entry name" value="NAD(P)-binding Rossmann-fold domains"/>
    <property type="match status" value="1"/>
</dbReference>
<protein>
    <submittedName>
        <fullName evidence="7 8">Alcohol dehydrogenase</fullName>
    </submittedName>
</protein>
<evidence type="ECO:0000313" key="8">
    <source>
        <dbReference type="EMBL" id="QOK23004.1"/>
    </source>
</evidence>
<dbReference type="InterPro" id="IPR036291">
    <property type="entry name" value="NAD(P)-bd_dom_sf"/>
</dbReference>
<comment type="similarity">
    <text evidence="5">Belongs to the zinc-containing alcohol dehydrogenase family.</text>
</comment>
<dbReference type="SUPFAM" id="SSF50129">
    <property type="entry name" value="GroES-like"/>
    <property type="match status" value="1"/>
</dbReference>
<dbReference type="Proteomes" id="UP000182938">
    <property type="component" value="Chromosome"/>
</dbReference>